<evidence type="ECO:0000313" key="2">
    <source>
        <dbReference type="Proteomes" id="UP001732700"/>
    </source>
</evidence>
<reference evidence="1" key="2">
    <citation type="submission" date="2025-09" db="UniProtKB">
        <authorList>
            <consortium name="EnsemblPlants"/>
        </authorList>
    </citation>
    <scope>IDENTIFICATION</scope>
</reference>
<dbReference type="EnsemblPlants" id="AVESA.00010b.r2.4DG0755200.1">
    <property type="protein sequence ID" value="AVESA.00010b.r2.4DG0755200.1.CDS"/>
    <property type="gene ID" value="AVESA.00010b.r2.4DG0755200"/>
</dbReference>
<keyword evidence="2" id="KW-1185">Reference proteome</keyword>
<organism evidence="1 2">
    <name type="scientific">Avena sativa</name>
    <name type="common">Oat</name>
    <dbReference type="NCBI Taxonomy" id="4498"/>
    <lineage>
        <taxon>Eukaryota</taxon>
        <taxon>Viridiplantae</taxon>
        <taxon>Streptophyta</taxon>
        <taxon>Embryophyta</taxon>
        <taxon>Tracheophyta</taxon>
        <taxon>Spermatophyta</taxon>
        <taxon>Magnoliopsida</taxon>
        <taxon>Liliopsida</taxon>
        <taxon>Poales</taxon>
        <taxon>Poaceae</taxon>
        <taxon>BOP clade</taxon>
        <taxon>Pooideae</taxon>
        <taxon>Poodae</taxon>
        <taxon>Poeae</taxon>
        <taxon>Poeae Chloroplast Group 1 (Aveneae type)</taxon>
        <taxon>Aveninae</taxon>
        <taxon>Avena</taxon>
    </lineage>
</organism>
<sequence length="224" mass="24035">MEASGSKDPTSFSPAAAAMSDVVGSALGMVGSGFAVVASVAPIMALDSHRFMAMSGNDKNRAKFTEAMLKWKELCGDQYPDTASAAKVTHELLGRGRYRIKVLVVGYDTLTSRATMYHVVPSAPCIETIYEAVGPGVHSCKEVLDGGYRHDMTVIEMIELADSCDLQISLFGPPASTDEFEVTYIDKGRATPINKEIRECIRLGRKIVMDSLMLPGEGGHKGPA</sequence>
<evidence type="ECO:0000313" key="1">
    <source>
        <dbReference type="EnsemblPlants" id="AVESA.00010b.r2.4DG0755200.1.CDS"/>
    </source>
</evidence>
<dbReference type="Proteomes" id="UP001732700">
    <property type="component" value="Chromosome 4D"/>
</dbReference>
<accession>A0ACD5X579</accession>
<name>A0ACD5X579_AVESA</name>
<reference evidence="1" key="1">
    <citation type="submission" date="2021-05" db="EMBL/GenBank/DDBJ databases">
        <authorList>
            <person name="Scholz U."/>
            <person name="Mascher M."/>
            <person name="Fiebig A."/>
        </authorList>
    </citation>
    <scope>NUCLEOTIDE SEQUENCE [LARGE SCALE GENOMIC DNA]</scope>
</reference>
<protein>
    <submittedName>
        <fullName evidence="1">Uncharacterized protein</fullName>
    </submittedName>
</protein>
<proteinExistence type="predicted"/>